<evidence type="ECO:0000256" key="1">
    <source>
        <dbReference type="SAM" id="MobiDB-lite"/>
    </source>
</evidence>
<protein>
    <submittedName>
        <fullName evidence="2">Uncharacterized protein</fullName>
    </submittedName>
</protein>
<feature type="region of interest" description="Disordered" evidence="1">
    <location>
        <begin position="1"/>
        <end position="114"/>
    </location>
</feature>
<proteinExistence type="predicted"/>
<dbReference type="AlphaFoldDB" id="A0A0A9F6W4"/>
<reference evidence="2" key="1">
    <citation type="submission" date="2014-09" db="EMBL/GenBank/DDBJ databases">
        <authorList>
            <person name="Magalhaes I.L.F."/>
            <person name="Oliveira U."/>
            <person name="Santos F.R."/>
            <person name="Vidigal T.H.D.A."/>
            <person name="Brescovit A.D."/>
            <person name="Santos A.J."/>
        </authorList>
    </citation>
    <scope>NUCLEOTIDE SEQUENCE</scope>
    <source>
        <tissue evidence="2">Shoot tissue taken approximately 20 cm above the soil surface</tissue>
    </source>
</reference>
<dbReference type="EMBL" id="GBRH01193888">
    <property type="protein sequence ID" value="JAE04008.1"/>
    <property type="molecule type" value="Transcribed_RNA"/>
</dbReference>
<name>A0A0A9F6W4_ARUDO</name>
<evidence type="ECO:0000313" key="2">
    <source>
        <dbReference type="EMBL" id="JAE04008.1"/>
    </source>
</evidence>
<feature type="compositionally biased region" description="Basic and acidic residues" evidence="1">
    <location>
        <begin position="71"/>
        <end position="83"/>
    </location>
</feature>
<sequence>MSPGIDSGNESSEEWWSPVRDQVESPDSRLGSPGLWPNETLGSPSMLPDERHGLQRLLPQNNNRGAPRFSFSDRRSLRSDRLGIRRPSTQSLMQRGFSNRHSGHRSSNRGYGRTVLDRSYARNHDRSIDNSSLVPSRRQRLWYTHRSQY</sequence>
<accession>A0A0A9F6W4</accession>
<reference evidence="2" key="2">
    <citation type="journal article" date="2015" name="Data Brief">
        <title>Shoot transcriptome of the giant reed, Arundo donax.</title>
        <authorList>
            <person name="Barrero R.A."/>
            <person name="Guerrero F.D."/>
            <person name="Moolhuijzen P."/>
            <person name="Goolsby J.A."/>
            <person name="Tidwell J."/>
            <person name="Bellgard S.E."/>
            <person name="Bellgard M.I."/>
        </authorList>
    </citation>
    <scope>NUCLEOTIDE SEQUENCE</scope>
    <source>
        <tissue evidence="2">Shoot tissue taken approximately 20 cm above the soil surface</tissue>
    </source>
</reference>
<organism evidence="2">
    <name type="scientific">Arundo donax</name>
    <name type="common">Giant reed</name>
    <name type="synonym">Donax arundinaceus</name>
    <dbReference type="NCBI Taxonomy" id="35708"/>
    <lineage>
        <taxon>Eukaryota</taxon>
        <taxon>Viridiplantae</taxon>
        <taxon>Streptophyta</taxon>
        <taxon>Embryophyta</taxon>
        <taxon>Tracheophyta</taxon>
        <taxon>Spermatophyta</taxon>
        <taxon>Magnoliopsida</taxon>
        <taxon>Liliopsida</taxon>
        <taxon>Poales</taxon>
        <taxon>Poaceae</taxon>
        <taxon>PACMAD clade</taxon>
        <taxon>Arundinoideae</taxon>
        <taxon>Arundineae</taxon>
        <taxon>Arundo</taxon>
    </lineage>
</organism>